<evidence type="ECO:0000313" key="3">
    <source>
        <dbReference type="WBParaSite" id="BTMF_0000866301-mRNA-1"/>
    </source>
</evidence>
<dbReference type="Proteomes" id="UP000280834">
    <property type="component" value="Unassembled WGS sequence"/>
</dbReference>
<proteinExistence type="predicted"/>
<evidence type="ECO:0000313" key="2">
    <source>
        <dbReference type="Proteomes" id="UP000280834"/>
    </source>
</evidence>
<protein>
    <submittedName>
        <fullName evidence="3">Ovule protein</fullName>
    </submittedName>
</protein>
<gene>
    <name evidence="1" type="ORF">BTMF_LOCUS6714</name>
</gene>
<reference evidence="1 2" key="2">
    <citation type="submission" date="2018-11" db="EMBL/GenBank/DDBJ databases">
        <authorList>
            <consortium name="Pathogen Informatics"/>
        </authorList>
    </citation>
    <scope>NUCLEOTIDE SEQUENCE [LARGE SCALE GENOMIC DNA]</scope>
</reference>
<evidence type="ECO:0000313" key="1">
    <source>
        <dbReference type="EMBL" id="VDO22494.1"/>
    </source>
</evidence>
<dbReference type="EMBL" id="UZAG01015684">
    <property type="protein sequence ID" value="VDO22494.1"/>
    <property type="molecule type" value="Genomic_DNA"/>
</dbReference>
<name>A0A0R3QLT2_9BILA</name>
<accession>A0A0R3QLT2</accession>
<keyword evidence="2" id="KW-1185">Reference proteome</keyword>
<sequence length="75" mass="8414">MEVEQIHSNTKRPPSTLSSSCRLTVKGMYRQYLGSKSKALPESFAQSQPLLPCREINMMLSPMNYSANSFMGVKV</sequence>
<organism evidence="3">
    <name type="scientific">Brugia timori</name>
    <dbReference type="NCBI Taxonomy" id="42155"/>
    <lineage>
        <taxon>Eukaryota</taxon>
        <taxon>Metazoa</taxon>
        <taxon>Ecdysozoa</taxon>
        <taxon>Nematoda</taxon>
        <taxon>Chromadorea</taxon>
        <taxon>Rhabditida</taxon>
        <taxon>Spirurina</taxon>
        <taxon>Spiruromorpha</taxon>
        <taxon>Filarioidea</taxon>
        <taxon>Onchocercidae</taxon>
        <taxon>Brugia</taxon>
    </lineage>
</organism>
<dbReference type="WBParaSite" id="BTMF_0000866301-mRNA-1">
    <property type="protein sequence ID" value="BTMF_0000866301-mRNA-1"/>
    <property type="gene ID" value="BTMF_0000866301"/>
</dbReference>
<dbReference type="AlphaFoldDB" id="A0A0R3QLT2"/>
<reference evidence="3" key="1">
    <citation type="submission" date="2017-02" db="UniProtKB">
        <authorList>
            <consortium name="WormBaseParasite"/>
        </authorList>
    </citation>
    <scope>IDENTIFICATION</scope>
</reference>